<evidence type="ECO:0000256" key="4">
    <source>
        <dbReference type="ARBA" id="ARBA00023002"/>
    </source>
</evidence>
<evidence type="ECO:0000313" key="9">
    <source>
        <dbReference type="Proteomes" id="UP000576393"/>
    </source>
</evidence>
<dbReference type="GO" id="GO:0004497">
    <property type="term" value="F:monooxygenase activity"/>
    <property type="evidence" value="ECO:0007669"/>
    <property type="project" value="UniProtKB-KW"/>
</dbReference>
<dbReference type="InterPro" id="IPR002397">
    <property type="entry name" value="Cyt_P450_B"/>
</dbReference>
<proteinExistence type="inferred from homology"/>
<comment type="caution">
    <text evidence="8">The sequence shown here is derived from an EMBL/GenBank/DDBJ whole genome shotgun (WGS) entry which is preliminary data.</text>
</comment>
<dbReference type="PRINTS" id="PR00385">
    <property type="entry name" value="P450"/>
</dbReference>
<dbReference type="RefSeq" id="WP_179819127.1">
    <property type="nucleotide sequence ID" value="NZ_JACCCO010000001.1"/>
</dbReference>
<comment type="similarity">
    <text evidence="1 7">Belongs to the cytochrome P450 family.</text>
</comment>
<accession>A0A852UU44</accession>
<dbReference type="PANTHER" id="PTHR46696">
    <property type="entry name" value="P450, PUTATIVE (EUROFUNG)-RELATED"/>
    <property type="match status" value="1"/>
</dbReference>
<keyword evidence="4 7" id="KW-0560">Oxidoreductase</keyword>
<evidence type="ECO:0000256" key="2">
    <source>
        <dbReference type="ARBA" id="ARBA00022617"/>
    </source>
</evidence>
<dbReference type="CDD" id="cd11030">
    <property type="entry name" value="CYP105-like"/>
    <property type="match status" value="1"/>
</dbReference>
<sequence length="392" mass="43332">MPTEPLTFPMTASGPFDPAREILAMRGERPIARVRYPDGRLGWVVTRYPTIRAVLADHRFSARQELRGSPFSAAEIPPALPGMFIGMDDPDHARYRRLLTGQFTVRRMRRLAARVERIAEEQLDRMEAAGPPADLVREYAAPVPALVICELLGVPYDYRERFQADVTEMIRQNATQEDRQRAMTDVGGHLGELVRRKRAEPADDILGGLVTNGGLTDEELTNIAFMLLGAGFDTTTNVLGLGAFALLLNPGRIPALTDPETADGAVEELLRYLPVVPGTIRAALEDVEVEDVLVRAGESVMVSLPGGNRDPERFPDPDTLDLTRPATGHLAFGHGVHQCLGQQLARVEIRAGFSALFRRFPDLRLAVPPEKVPLRDDMIIYGVHELPVTWGR</sequence>
<dbReference type="EMBL" id="JACCCO010000001">
    <property type="protein sequence ID" value="NYF39480.1"/>
    <property type="molecule type" value="Genomic_DNA"/>
</dbReference>
<gene>
    <name evidence="8" type="ORF">HDA43_001639</name>
</gene>
<dbReference type="InterPro" id="IPR001128">
    <property type="entry name" value="Cyt_P450"/>
</dbReference>
<dbReference type="Proteomes" id="UP000576393">
    <property type="component" value="Unassembled WGS sequence"/>
</dbReference>
<evidence type="ECO:0000256" key="6">
    <source>
        <dbReference type="ARBA" id="ARBA00023033"/>
    </source>
</evidence>
<dbReference type="InterPro" id="IPR036396">
    <property type="entry name" value="Cyt_P450_sf"/>
</dbReference>
<evidence type="ECO:0000256" key="1">
    <source>
        <dbReference type="ARBA" id="ARBA00010617"/>
    </source>
</evidence>
<dbReference type="GO" id="GO:0020037">
    <property type="term" value="F:heme binding"/>
    <property type="evidence" value="ECO:0007669"/>
    <property type="project" value="InterPro"/>
</dbReference>
<evidence type="ECO:0000313" key="8">
    <source>
        <dbReference type="EMBL" id="NYF39480.1"/>
    </source>
</evidence>
<dbReference type="PROSITE" id="PS00086">
    <property type="entry name" value="CYTOCHROME_P450"/>
    <property type="match status" value="1"/>
</dbReference>
<dbReference type="PANTHER" id="PTHR46696:SF1">
    <property type="entry name" value="CYTOCHROME P450 YJIB-RELATED"/>
    <property type="match status" value="1"/>
</dbReference>
<keyword evidence="6 7" id="KW-0503">Monooxygenase</keyword>
<dbReference type="SUPFAM" id="SSF48264">
    <property type="entry name" value="Cytochrome P450"/>
    <property type="match status" value="1"/>
</dbReference>
<reference evidence="8 9" key="1">
    <citation type="submission" date="2020-07" db="EMBL/GenBank/DDBJ databases">
        <title>Sequencing the genomes of 1000 actinobacteria strains.</title>
        <authorList>
            <person name="Klenk H.-P."/>
        </authorList>
    </citation>
    <scope>NUCLEOTIDE SEQUENCE [LARGE SCALE GENOMIC DNA]</scope>
    <source>
        <strain evidence="8 9">DSM 45763</strain>
    </source>
</reference>
<dbReference type="Pfam" id="PF00067">
    <property type="entry name" value="p450"/>
    <property type="match status" value="1"/>
</dbReference>
<dbReference type="InterPro" id="IPR017972">
    <property type="entry name" value="Cyt_P450_CS"/>
</dbReference>
<protein>
    <submittedName>
        <fullName evidence="8">Cytochrome P450</fullName>
    </submittedName>
</protein>
<dbReference type="GO" id="GO:0016705">
    <property type="term" value="F:oxidoreductase activity, acting on paired donors, with incorporation or reduction of molecular oxygen"/>
    <property type="evidence" value="ECO:0007669"/>
    <property type="project" value="InterPro"/>
</dbReference>
<keyword evidence="3 7" id="KW-0479">Metal-binding</keyword>
<dbReference type="AlphaFoldDB" id="A0A852UU44"/>
<dbReference type="Gene3D" id="1.10.630.10">
    <property type="entry name" value="Cytochrome P450"/>
    <property type="match status" value="1"/>
</dbReference>
<keyword evidence="9" id="KW-1185">Reference proteome</keyword>
<dbReference type="GO" id="GO:0005506">
    <property type="term" value="F:iron ion binding"/>
    <property type="evidence" value="ECO:0007669"/>
    <property type="project" value="InterPro"/>
</dbReference>
<dbReference type="PRINTS" id="PR00359">
    <property type="entry name" value="BP450"/>
</dbReference>
<evidence type="ECO:0000256" key="3">
    <source>
        <dbReference type="ARBA" id="ARBA00022723"/>
    </source>
</evidence>
<organism evidence="8 9">
    <name type="scientific">Streptosporangium sandarakinum</name>
    <dbReference type="NCBI Taxonomy" id="1260955"/>
    <lineage>
        <taxon>Bacteria</taxon>
        <taxon>Bacillati</taxon>
        <taxon>Actinomycetota</taxon>
        <taxon>Actinomycetes</taxon>
        <taxon>Streptosporangiales</taxon>
        <taxon>Streptosporangiaceae</taxon>
        <taxon>Streptosporangium</taxon>
    </lineage>
</organism>
<dbReference type="FunFam" id="1.10.630.10:FF:000018">
    <property type="entry name" value="Cytochrome P450 monooxygenase"/>
    <property type="match status" value="1"/>
</dbReference>
<name>A0A852UU44_9ACTN</name>
<keyword evidence="5 7" id="KW-0408">Iron</keyword>
<keyword evidence="2 7" id="KW-0349">Heme</keyword>
<evidence type="ECO:0000256" key="7">
    <source>
        <dbReference type="RuleBase" id="RU000461"/>
    </source>
</evidence>
<evidence type="ECO:0000256" key="5">
    <source>
        <dbReference type="ARBA" id="ARBA00023004"/>
    </source>
</evidence>